<evidence type="ECO:0000313" key="2">
    <source>
        <dbReference type="Proteomes" id="UP000478052"/>
    </source>
</evidence>
<dbReference type="Proteomes" id="UP000478052">
    <property type="component" value="Unassembled WGS sequence"/>
</dbReference>
<sequence>MDRQLKLLAALIARSDGQRRQGGRGILSPVLYNIYYSDKPTSPNTLVADYADDKAIISKNHDPVIASHHLQITSPSRKTACTPIGG</sequence>
<protein>
    <submittedName>
        <fullName evidence="1">Uncharacterized protein</fullName>
    </submittedName>
</protein>
<accession>A0A6G0YL17</accession>
<comment type="caution">
    <text evidence="1">The sequence shown here is derived from an EMBL/GenBank/DDBJ whole genome shotgun (WGS) entry which is preliminary data.</text>
</comment>
<keyword evidence="2" id="KW-1185">Reference proteome</keyword>
<evidence type="ECO:0000313" key="1">
    <source>
        <dbReference type="EMBL" id="KAF0757930.1"/>
    </source>
</evidence>
<dbReference type="OrthoDB" id="6630711at2759"/>
<organism evidence="1 2">
    <name type="scientific">Aphis craccivora</name>
    <name type="common">Cowpea aphid</name>
    <dbReference type="NCBI Taxonomy" id="307492"/>
    <lineage>
        <taxon>Eukaryota</taxon>
        <taxon>Metazoa</taxon>
        <taxon>Ecdysozoa</taxon>
        <taxon>Arthropoda</taxon>
        <taxon>Hexapoda</taxon>
        <taxon>Insecta</taxon>
        <taxon>Pterygota</taxon>
        <taxon>Neoptera</taxon>
        <taxon>Paraneoptera</taxon>
        <taxon>Hemiptera</taxon>
        <taxon>Sternorrhyncha</taxon>
        <taxon>Aphidomorpha</taxon>
        <taxon>Aphidoidea</taxon>
        <taxon>Aphididae</taxon>
        <taxon>Aphidini</taxon>
        <taxon>Aphis</taxon>
        <taxon>Aphis</taxon>
    </lineage>
</organism>
<gene>
    <name evidence="1" type="ORF">FWK35_00037286</name>
</gene>
<proteinExistence type="predicted"/>
<dbReference type="EMBL" id="VUJU01003428">
    <property type="protein sequence ID" value="KAF0757930.1"/>
    <property type="molecule type" value="Genomic_DNA"/>
</dbReference>
<reference evidence="1 2" key="1">
    <citation type="submission" date="2019-08" db="EMBL/GenBank/DDBJ databases">
        <title>Whole genome of Aphis craccivora.</title>
        <authorList>
            <person name="Voronova N.V."/>
            <person name="Shulinski R.S."/>
            <person name="Bandarenka Y.V."/>
            <person name="Zhorov D.G."/>
            <person name="Warner D."/>
        </authorList>
    </citation>
    <scope>NUCLEOTIDE SEQUENCE [LARGE SCALE GENOMIC DNA]</scope>
    <source>
        <strain evidence="1">180601</strain>
        <tissue evidence="1">Whole Body</tissue>
    </source>
</reference>
<name>A0A6G0YL17_APHCR</name>
<dbReference type="AlphaFoldDB" id="A0A6G0YL17"/>